<evidence type="ECO:0000313" key="2">
    <source>
        <dbReference type="Proteomes" id="UP000557566"/>
    </source>
</evidence>
<organism evidence="1 2">
    <name type="scientific">Ophiocordyceps sinensis</name>
    <dbReference type="NCBI Taxonomy" id="72228"/>
    <lineage>
        <taxon>Eukaryota</taxon>
        <taxon>Fungi</taxon>
        <taxon>Dikarya</taxon>
        <taxon>Ascomycota</taxon>
        <taxon>Pezizomycotina</taxon>
        <taxon>Sordariomycetes</taxon>
        <taxon>Hypocreomycetidae</taxon>
        <taxon>Hypocreales</taxon>
        <taxon>Ophiocordycipitaceae</taxon>
        <taxon>Ophiocordyceps</taxon>
    </lineage>
</organism>
<dbReference type="Proteomes" id="UP000557566">
    <property type="component" value="Unassembled WGS sequence"/>
</dbReference>
<protein>
    <submittedName>
        <fullName evidence="1">Uncharacterized protein</fullName>
    </submittedName>
</protein>
<reference evidence="1 2" key="1">
    <citation type="journal article" date="2020" name="Genome Biol. Evol.">
        <title>A new high-quality draft genome assembly of the Chinese cordyceps Ophiocordyceps sinensis.</title>
        <authorList>
            <person name="Shu R."/>
            <person name="Zhang J."/>
            <person name="Meng Q."/>
            <person name="Zhang H."/>
            <person name="Zhou G."/>
            <person name="Li M."/>
            <person name="Wu P."/>
            <person name="Zhao Y."/>
            <person name="Chen C."/>
            <person name="Qin Q."/>
        </authorList>
    </citation>
    <scope>NUCLEOTIDE SEQUENCE [LARGE SCALE GENOMIC DNA]</scope>
    <source>
        <strain evidence="1 2">IOZ07</strain>
    </source>
</reference>
<evidence type="ECO:0000313" key="1">
    <source>
        <dbReference type="EMBL" id="KAF4506093.1"/>
    </source>
</evidence>
<gene>
    <name evidence="1" type="ORF">G6O67_006212</name>
</gene>
<keyword evidence="2" id="KW-1185">Reference proteome</keyword>
<comment type="caution">
    <text evidence="1">The sequence shown here is derived from an EMBL/GenBank/DDBJ whole genome shotgun (WGS) entry which is preliminary data.</text>
</comment>
<dbReference type="EMBL" id="JAAVMX010000007">
    <property type="protein sequence ID" value="KAF4506093.1"/>
    <property type="molecule type" value="Genomic_DNA"/>
</dbReference>
<accession>A0A8H4PLV4</accession>
<dbReference type="AlphaFoldDB" id="A0A8H4PLV4"/>
<sequence>MFLPANFFVRHYSYQVKGLGLRYLPRAYRQSLVTFLKPGGKGEEKFGPIKHLRILHRGPKNVLHASSYDNADARLVVLA</sequence>
<name>A0A8H4PLV4_9HYPO</name>
<proteinExistence type="predicted"/>